<keyword evidence="2 4" id="KW-0472">Membrane</keyword>
<comment type="subcellular location">
    <subcellularLocation>
        <location evidence="1">Cell outer membrane</location>
    </subcellularLocation>
</comment>
<evidence type="ECO:0000256" key="1">
    <source>
        <dbReference type="ARBA" id="ARBA00004442"/>
    </source>
</evidence>
<evidence type="ECO:0000256" key="5">
    <source>
        <dbReference type="SAM" id="SignalP"/>
    </source>
</evidence>
<keyword evidence="8" id="KW-1185">Reference proteome</keyword>
<dbReference type="Proteomes" id="UP001057498">
    <property type="component" value="Chromosome"/>
</dbReference>
<dbReference type="Gene3D" id="3.30.1330.60">
    <property type="entry name" value="OmpA-like domain"/>
    <property type="match status" value="1"/>
</dbReference>
<feature type="chain" id="PRO_5046532312" description="OmpA-like domain-containing protein" evidence="5">
    <location>
        <begin position="39"/>
        <end position="200"/>
    </location>
</feature>
<dbReference type="SUPFAM" id="SSF103088">
    <property type="entry name" value="OmpA-like"/>
    <property type="match status" value="1"/>
</dbReference>
<dbReference type="InterPro" id="IPR006665">
    <property type="entry name" value="OmpA-like"/>
</dbReference>
<evidence type="ECO:0000256" key="4">
    <source>
        <dbReference type="PROSITE-ProRule" id="PRU00473"/>
    </source>
</evidence>
<protein>
    <recommendedName>
        <fullName evidence="6">OmpA-like domain-containing protein</fullName>
    </recommendedName>
</protein>
<dbReference type="InterPro" id="IPR036737">
    <property type="entry name" value="OmpA-like_sf"/>
</dbReference>
<dbReference type="InterPro" id="IPR050330">
    <property type="entry name" value="Bact_OuterMem_StrucFunc"/>
</dbReference>
<keyword evidence="3" id="KW-0998">Cell outer membrane</keyword>
<proteinExistence type="predicted"/>
<evidence type="ECO:0000256" key="3">
    <source>
        <dbReference type="ARBA" id="ARBA00023237"/>
    </source>
</evidence>
<name>A0ABM7YKD2_9BURK</name>
<evidence type="ECO:0000259" key="6">
    <source>
        <dbReference type="PROSITE" id="PS51123"/>
    </source>
</evidence>
<dbReference type="PANTHER" id="PTHR30329:SF21">
    <property type="entry name" value="LIPOPROTEIN YIAD-RELATED"/>
    <property type="match status" value="1"/>
</dbReference>
<dbReference type="PROSITE" id="PS51123">
    <property type="entry name" value="OMPA_2"/>
    <property type="match status" value="1"/>
</dbReference>
<dbReference type="EMBL" id="AP025730">
    <property type="protein sequence ID" value="BDI04878.1"/>
    <property type="molecule type" value="Genomic_DNA"/>
</dbReference>
<dbReference type="CDD" id="cd07185">
    <property type="entry name" value="OmpA_C-like"/>
    <property type="match status" value="1"/>
</dbReference>
<sequence>MSMPRAPLHSPPVNTLNRSLVATALVLAAGLLPGAVHAQEGAADTTVLRGGDVNSKKLIEVLTPPPQVKTRSLRVDRESSKPAAVRRPSASLLITFQTNSTELTPAAQQQLDVVAAALKSDKLQSYQFELEGHADRRGSTENNLSLSQGRAESVRDYLVRTHGIDAARLAPVGKGDAEPLNKAVVAAPENRRVTIITRMP</sequence>
<dbReference type="PRINTS" id="PR01021">
    <property type="entry name" value="OMPADOMAIN"/>
</dbReference>
<keyword evidence="5" id="KW-0732">Signal</keyword>
<feature type="signal peptide" evidence="5">
    <location>
        <begin position="1"/>
        <end position="38"/>
    </location>
</feature>
<dbReference type="Pfam" id="PF00691">
    <property type="entry name" value="OmpA"/>
    <property type="match status" value="1"/>
</dbReference>
<dbReference type="RefSeq" id="WP_251972964.1">
    <property type="nucleotide sequence ID" value="NZ_AP025730.1"/>
</dbReference>
<dbReference type="InterPro" id="IPR006664">
    <property type="entry name" value="OMP_bac"/>
</dbReference>
<evidence type="ECO:0000313" key="7">
    <source>
        <dbReference type="EMBL" id="BDI04878.1"/>
    </source>
</evidence>
<dbReference type="PANTHER" id="PTHR30329">
    <property type="entry name" value="STATOR ELEMENT OF FLAGELLAR MOTOR COMPLEX"/>
    <property type="match status" value="1"/>
</dbReference>
<evidence type="ECO:0000256" key="2">
    <source>
        <dbReference type="ARBA" id="ARBA00023136"/>
    </source>
</evidence>
<accession>A0ABM7YKD2</accession>
<feature type="domain" description="OmpA-like" evidence="6">
    <location>
        <begin position="83"/>
        <end position="200"/>
    </location>
</feature>
<organism evidence="7 8">
    <name type="scientific">Sphaerotilus microaerophilus</name>
    <dbReference type="NCBI Taxonomy" id="2914710"/>
    <lineage>
        <taxon>Bacteria</taxon>
        <taxon>Pseudomonadati</taxon>
        <taxon>Pseudomonadota</taxon>
        <taxon>Betaproteobacteria</taxon>
        <taxon>Burkholderiales</taxon>
        <taxon>Sphaerotilaceae</taxon>
        <taxon>Sphaerotilus</taxon>
    </lineage>
</organism>
<gene>
    <name evidence="7" type="ORF">CATMQ487_18480</name>
</gene>
<evidence type="ECO:0000313" key="8">
    <source>
        <dbReference type="Proteomes" id="UP001057498"/>
    </source>
</evidence>
<reference evidence="7" key="1">
    <citation type="submission" date="2022-04" db="EMBL/GenBank/DDBJ databases">
        <title>Whole genome sequence of Sphaerotilus sp. FB-5.</title>
        <authorList>
            <person name="Takeda M."/>
            <person name="Narihara S."/>
            <person name="Akimoto M."/>
            <person name="Akimoto R."/>
            <person name="Nishiyashiki S."/>
            <person name="Murakami T."/>
        </authorList>
    </citation>
    <scope>NUCLEOTIDE SEQUENCE</scope>
    <source>
        <strain evidence="7">FB-5</strain>
    </source>
</reference>